<feature type="region of interest" description="Disordered" evidence="1">
    <location>
        <begin position="237"/>
        <end position="298"/>
    </location>
</feature>
<reference evidence="2" key="1">
    <citation type="journal article" date="2022" name="bioRxiv">
        <title>Genomics of Preaxostyla Flagellates Illuminates Evolutionary Transitions and the Path Towards Mitochondrial Loss.</title>
        <authorList>
            <person name="Novak L.V.F."/>
            <person name="Treitli S.C."/>
            <person name="Pyrih J."/>
            <person name="Halakuc P."/>
            <person name="Pipaliya S.V."/>
            <person name="Vacek V."/>
            <person name="Brzon O."/>
            <person name="Soukal P."/>
            <person name="Eme L."/>
            <person name="Dacks J.B."/>
            <person name="Karnkowska A."/>
            <person name="Elias M."/>
            <person name="Hampl V."/>
        </authorList>
    </citation>
    <scope>NUCLEOTIDE SEQUENCE</scope>
    <source>
        <strain evidence="2">RCP-MX</strain>
    </source>
</reference>
<comment type="caution">
    <text evidence="2">The sequence shown here is derived from an EMBL/GenBank/DDBJ whole genome shotgun (WGS) entry which is preliminary data.</text>
</comment>
<evidence type="ECO:0000313" key="3">
    <source>
        <dbReference type="Proteomes" id="UP001141327"/>
    </source>
</evidence>
<evidence type="ECO:0000256" key="1">
    <source>
        <dbReference type="SAM" id="MobiDB-lite"/>
    </source>
</evidence>
<gene>
    <name evidence="2" type="ORF">PAPYR_13428</name>
</gene>
<name>A0ABQ8U096_9EUKA</name>
<accession>A0ABQ8U096</accession>
<evidence type="ECO:0000313" key="2">
    <source>
        <dbReference type="EMBL" id="KAJ4452428.1"/>
    </source>
</evidence>
<keyword evidence="3" id="KW-1185">Reference proteome</keyword>
<organism evidence="2 3">
    <name type="scientific">Paratrimastix pyriformis</name>
    <dbReference type="NCBI Taxonomy" id="342808"/>
    <lineage>
        <taxon>Eukaryota</taxon>
        <taxon>Metamonada</taxon>
        <taxon>Preaxostyla</taxon>
        <taxon>Paratrimastigidae</taxon>
        <taxon>Paratrimastix</taxon>
    </lineage>
</organism>
<dbReference type="EMBL" id="JAPMOS010000517">
    <property type="protein sequence ID" value="KAJ4452428.1"/>
    <property type="molecule type" value="Genomic_DNA"/>
</dbReference>
<protein>
    <submittedName>
        <fullName evidence="2">Uncharacterized protein</fullName>
    </submittedName>
</protein>
<dbReference type="Proteomes" id="UP001141327">
    <property type="component" value="Unassembled WGS sequence"/>
</dbReference>
<sequence length="298" mass="32937">MRSSSGNALTPSTSGVLRDRSLLERDYWRTVPQVPQFRTSTCSRELPTLWDFLLTGPLPLPLPVLVAEPEPVPESRLDVFSRKGGSAVHRNPGHLPYQNEMVAPRLYLLRGNGNAPARPMLETCGRSLVLRCVARLSGLTRPVKVPVRSASREWRCVGGWPQALRRRPKTWAGAAEVAWSLQRQRTWSPKVALFRWKEEKPGGYRRQGPAAKLASVFEGSTTLQRVTPASARPLVTSPTPLCSPRMGGEECPWRGTAAVKTASATDTAKSKRKPSPSGSDVRRTRITTRMHGHGSSHR</sequence>
<feature type="compositionally biased region" description="Basic residues" evidence="1">
    <location>
        <begin position="284"/>
        <end position="298"/>
    </location>
</feature>
<proteinExistence type="predicted"/>